<evidence type="ECO:0000313" key="17">
    <source>
        <dbReference type="Proteomes" id="UP000532866"/>
    </source>
</evidence>
<evidence type="ECO:0000313" key="21">
    <source>
        <dbReference type="Proteomes" id="UP000550367"/>
    </source>
</evidence>
<evidence type="ECO:0000313" key="18">
    <source>
        <dbReference type="Proteomes" id="UP000539064"/>
    </source>
</evidence>
<dbReference type="EMBL" id="JAARYH010000005">
    <property type="protein sequence ID" value="MBC2167478.1"/>
    <property type="molecule type" value="Genomic_DNA"/>
</dbReference>
<protein>
    <submittedName>
        <fullName evidence="6">Crp/Fnr family transcriptional regulator</fullName>
    </submittedName>
</protein>
<evidence type="ECO:0000256" key="1">
    <source>
        <dbReference type="ARBA" id="ARBA00023015"/>
    </source>
</evidence>
<evidence type="ECO:0000313" key="19">
    <source>
        <dbReference type="Proteomes" id="UP000541955"/>
    </source>
</evidence>
<name>A0A7X0TNN3_9LIST</name>
<dbReference type="InterPro" id="IPR036390">
    <property type="entry name" value="WH_DNA-bd_sf"/>
</dbReference>
<dbReference type="AlphaFoldDB" id="A0A7X0TNN3"/>
<evidence type="ECO:0000313" key="6">
    <source>
        <dbReference type="EMBL" id="MBC1332468.1"/>
    </source>
</evidence>
<dbReference type="Proteomes" id="UP000553016">
    <property type="component" value="Unassembled WGS sequence"/>
</dbReference>
<keyword evidence="3" id="KW-0010">Activator</keyword>
<evidence type="ECO:0000313" key="8">
    <source>
        <dbReference type="EMBL" id="MBC1566472.1"/>
    </source>
</evidence>
<dbReference type="EMBL" id="JAARWW010000007">
    <property type="protein sequence ID" value="MBC2005065.1"/>
    <property type="molecule type" value="Genomic_DNA"/>
</dbReference>
<evidence type="ECO:0000313" key="16">
    <source>
        <dbReference type="Proteomes" id="UP000529446"/>
    </source>
</evidence>
<dbReference type="EMBL" id="JAARZA010000005">
    <property type="protein sequence ID" value="MBC2241198.1"/>
    <property type="molecule type" value="Genomic_DNA"/>
</dbReference>
<dbReference type="GO" id="GO:0006355">
    <property type="term" value="P:regulation of DNA-templated transcription"/>
    <property type="evidence" value="ECO:0007669"/>
    <property type="project" value="InterPro"/>
</dbReference>
<dbReference type="EMBL" id="JAARVG010000002">
    <property type="protein sequence ID" value="MBC1792424.1"/>
    <property type="molecule type" value="Genomic_DNA"/>
</dbReference>
<keyword evidence="2" id="KW-0238">DNA-binding</keyword>
<comment type="caution">
    <text evidence="6">The sequence shown here is derived from an EMBL/GenBank/DDBJ whole genome shotgun (WGS) entry which is preliminary data.</text>
</comment>
<dbReference type="SUPFAM" id="SSF51206">
    <property type="entry name" value="cAMP-binding domain-like"/>
    <property type="match status" value="1"/>
</dbReference>
<evidence type="ECO:0000313" key="14">
    <source>
        <dbReference type="EMBL" id="MBC2244374.1"/>
    </source>
</evidence>
<accession>A0A7X0TNN3</accession>
<dbReference type="Proteomes" id="UP000546806">
    <property type="component" value="Unassembled WGS sequence"/>
</dbReference>
<sequence>MQTPFMELYSKEVIEANFSYDALLKTLLHSAIRYSEEIVSKRMTLIDEHISSKHVYFIKSGIVMLQRNGSVTQFVGSKKIIGLDNNLLLDGSRYTAEVIQTVEAYVFDYEEVLQTLIGMQEGWIFLYLNNRNNETFIRNRYLLMREVGSERLMSVLGEIADTFGIREGSLVRIPSCFTRRIIGNYANMAYKSLSRTINTLELEGFLLQEGKQISLLR</sequence>
<keyword evidence="4" id="KW-0804">Transcription</keyword>
<dbReference type="EMBL" id="JAAROL010000004">
    <property type="protein sequence ID" value="MBC1332468.1"/>
    <property type="molecule type" value="Genomic_DNA"/>
</dbReference>
<evidence type="ECO:0000313" key="22">
    <source>
        <dbReference type="Proteomes" id="UP000553016"/>
    </source>
</evidence>
<evidence type="ECO:0000313" key="11">
    <source>
        <dbReference type="EMBL" id="MBC2116912.1"/>
    </source>
</evidence>
<evidence type="ECO:0000313" key="15">
    <source>
        <dbReference type="Proteomes" id="UP000519573"/>
    </source>
</evidence>
<evidence type="ECO:0000313" key="13">
    <source>
        <dbReference type="EMBL" id="MBC2241198.1"/>
    </source>
</evidence>
<dbReference type="Proteomes" id="UP000550367">
    <property type="component" value="Unassembled WGS sequence"/>
</dbReference>
<dbReference type="EMBL" id="JAARYY010000005">
    <property type="protein sequence ID" value="MBC2244374.1"/>
    <property type="molecule type" value="Genomic_DNA"/>
</dbReference>
<evidence type="ECO:0000313" key="10">
    <source>
        <dbReference type="EMBL" id="MBC2005065.1"/>
    </source>
</evidence>
<dbReference type="Proteomes" id="UP000529446">
    <property type="component" value="Unassembled WGS sequence"/>
</dbReference>
<dbReference type="SUPFAM" id="SSF46785">
    <property type="entry name" value="Winged helix' DNA-binding domain"/>
    <property type="match status" value="1"/>
</dbReference>
<proteinExistence type="predicted"/>
<dbReference type="InterPro" id="IPR014710">
    <property type="entry name" value="RmlC-like_jellyroll"/>
</dbReference>
<dbReference type="InterPro" id="IPR018490">
    <property type="entry name" value="cNMP-bd_dom_sf"/>
</dbReference>
<dbReference type="GO" id="GO:0003677">
    <property type="term" value="F:DNA binding"/>
    <property type="evidence" value="ECO:0007669"/>
    <property type="project" value="UniProtKB-KW"/>
</dbReference>
<evidence type="ECO:0000313" key="20">
    <source>
        <dbReference type="Proteomes" id="UP000546806"/>
    </source>
</evidence>
<evidence type="ECO:0000313" key="23">
    <source>
        <dbReference type="Proteomes" id="UP000586951"/>
    </source>
</evidence>
<gene>
    <name evidence="6" type="ORF">HB759_11035</name>
    <name evidence="7" type="ORF">HB902_14670</name>
    <name evidence="8" type="ORF">HB907_13745</name>
    <name evidence="9" type="ORF">HCA52_03255</name>
    <name evidence="10" type="ORF">HCA78_14920</name>
    <name evidence="11" type="ORF">HCB06_09835</name>
    <name evidence="14" type="ORF">HCB25_09885</name>
    <name evidence="12" type="ORF">HCB26_12930</name>
    <name evidence="13" type="ORF">HCB35_12040</name>
</gene>
<dbReference type="Proteomes" id="UP000541955">
    <property type="component" value="Unassembled WGS sequence"/>
</dbReference>
<feature type="domain" description="HTH crp-type" evidence="5">
    <location>
        <begin position="146"/>
        <end position="217"/>
    </location>
</feature>
<evidence type="ECO:0000256" key="2">
    <source>
        <dbReference type="ARBA" id="ARBA00023125"/>
    </source>
</evidence>
<dbReference type="PROSITE" id="PS51063">
    <property type="entry name" value="HTH_CRP_2"/>
    <property type="match status" value="1"/>
</dbReference>
<dbReference type="Proteomes" id="UP000519573">
    <property type="component" value="Unassembled WGS sequence"/>
</dbReference>
<evidence type="ECO:0000313" key="12">
    <source>
        <dbReference type="EMBL" id="MBC2167478.1"/>
    </source>
</evidence>
<dbReference type="Proteomes" id="UP000532866">
    <property type="component" value="Unassembled WGS sequence"/>
</dbReference>
<dbReference type="Gene3D" id="2.60.120.10">
    <property type="entry name" value="Jelly Rolls"/>
    <property type="match status" value="1"/>
</dbReference>
<evidence type="ECO:0000259" key="5">
    <source>
        <dbReference type="PROSITE" id="PS51063"/>
    </source>
</evidence>
<keyword evidence="1" id="KW-0805">Transcription regulation</keyword>
<dbReference type="EMBL" id="JAARRW010000007">
    <property type="protein sequence ID" value="MBC1563315.1"/>
    <property type="molecule type" value="Genomic_DNA"/>
</dbReference>
<evidence type="ECO:0000256" key="3">
    <source>
        <dbReference type="ARBA" id="ARBA00023159"/>
    </source>
</evidence>
<dbReference type="Proteomes" id="UP000539064">
    <property type="component" value="Unassembled WGS sequence"/>
</dbReference>
<reference evidence="15 16" key="1">
    <citation type="submission" date="2020-03" db="EMBL/GenBank/DDBJ databases">
        <title>Soil Listeria distribution.</title>
        <authorList>
            <person name="Liao J."/>
            <person name="Wiedmann M."/>
        </authorList>
    </citation>
    <scope>NUCLEOTIDE SEQUENCE [LARGE SCALE GENOMIC DNA]</scope>
    <source>
        <strain evidence="13 22">FSL L7-0149</strain>
        <strain evidence="14 21">FSL L7-0153</strain>
        <strain evidence="12 15">FSL L7-0245</strain>
        <strain evidence="11 16">FSL L7-0360</strain>
        <strain evidence="10 20">FSL L7-0435</strain>
        <strain evidence="9 18">FSL L7-0978</strain>
        <strain evidence="7 19">FSL L7-1387</strain>
        <strain evidence="8 23">FSL L7-1427</strain>
        <strain evidence="6 17">FSL L7-1833</strain>
    </source>
</reference>
<organism evidence="6 17">
    <name type="scientific">Listeria booriae</name>
    <dbReference type="NCBI Taxonomy" id="1552123"/>
    <lineage>
        <taxon>Bacteria</taxon>
        <taxon>Bacillati</taxon>
        <taxon>Bacillota</taxon>
        <taxon>Bacilli</taxon>
        <taxon>Bacillales</taxon>
        <taxon>Listeriaceae</taxon>
        <taxon>Listeria</taxon>
    </lineage>
</organism>
<dbReference type="EMBL" id="JAARXI010000005">
    <property type="protein sequence ID" value="MBC2116912.1"/>
    <property type="molecule type" value="Genomic_DNA"/>
</dbReference>
<dbReference type="EMBL" id="JAARRU010000004">
    <property type="protein sequence ID" value="MBC1566472.1"/>
    <property type="molecule type" value="Genomic_DNA"/>
</dbReference>
<dbReference type="Proteomes" id="UP000586951">
    <property type="component" value="Unassembled WGS sequence"/>
</dbReference>
<dbReference type="InterPro" id="IPR012318">
    <property type="entry name" value="HTH_CRP"/>
</dbReference>
<evidence type="ECO:0000313" key="9">
    <source>
        <dbReference type="EMBL" id="MBC1792424.1"/>
    </source>
</evidence>
<dbReference type="RefSeq" id="WP_185357716.1">
    <property type="nucleotide sequence ID" value="NZ_JAARNA010000003.1"/>
</dbReference>
<evidence type="ECO:0000256" key="4">
    <source>
        <dbReference type="ARBA" id="ARBA00023163"/>
    </source>
</evidence>
<evidence type="ECO:0000313" key="7">
    <source>
        <dbReference type="EMBL" id="MBC1563315.1"/>
    </source>
</evidence>